<keyword evidence="3 9" id="KW-0560">Oxidoreductase</keyword>
<feature type="active site" evidence="10">
    <location>
        <position position="57"/>
    </location>
</feature>
<proteinExistence type="inferred from homology"/>
<evidence type="ECO:0000256" key="7">
    <source>
        <dbReference type="ARBA" id="ARBA00048488"/>
    </source>
</evidence>
<dbReference type="GO" id="GO:0033743">
    <property type="term" value="F:peptide-methionine (R)-S-oxide reductase activity"/>
    <property type="evidence" value="ECO:0007669"/>
    <property type="project" value="UniProtKB-UniRule"/>
</dbReference>
<reference evidence="11" key="1">
    <citation type="journal article" date="2014" name="Genome Announc.">
        <title>Draft genome sequences of the altered schaedler flora, a defined bacterial community from gnotobiotic mice.</title>
        <authorList>
            <person name="Wannemuehler M.J."/>
            <person name="Overstreet A.M."/>
            <person name="Ward D.V."/>
            <person name="Phillips G.J."/>
        </authorList>
    </citation>
    <scope>NUCLEOTIDE SEQUENCE</scope>
    <source>
        <strain evidence="11">ASF457</strain>
    </source>
</reference>
<dbReference type="NCBIfam" id="TIGR00401">
    <property type="entry name" value="msrA"/>
    <property type="match status" value="1"/>
</dbReference>
<sequence>MKKYAVIFLAFLAAVVILLYKNGMAVAVDKKNIPSNIESLKTDMKNGYKEIYLAGGCFWGVEKYFASINGIISTDAGYANGYTENPSYEDVVYRNTNHAETVHIVYDPKIVSLPFILDMYYKVIDPVSINKQGNDKGTQYRTGIYYIDETDKPIAEKSLQKLAEQYKGKKLAVELMPLINYYKAEEYHQKYLDKNPSGYCHIGKDKFEEAAKAVDTSINAAESNKKEYAEPNMAELKNTLTDMQYNVTQHNATEPPFRNEYWNNKKKGIYVDITTGEPLFSSKDKYDSGSGWPSFTKPINGTDLQENRDTSHGMIRTEVRSKAGNAHLGHLFNDGPKDKGGMRYCINSASLKFIPKEEMEAQGYGHLIHLVD</sequence>
<dbReference type="RefSeq" id="WP_023275894.1">
    <property type="nucleotide sequence ID" value="NZ_CP097562.1"/>
</dbReference>
<dbReference type="GO" id="GO:0005737">
    <property type="term" value="C:cytoplasm"/>
    <property type="evidence" value="ECO:0007669"/>
    <property type="project" value="TreeGrafter"/>
</dbReference>
<dbReference type="EC" id="1.8.4.11" evidence="10"/>
<dbReference type="InterPro" id="IPR036509">
    <property type="entry name" value="Met_Sox_Rdtase_MsrA_sf"/>
</dbReference>
<dbReference type="SUPFAM" id="SSF51316">
    <property type="entry name" value="Mss4-like"/>
    <property type="match status" value="1"/>
</dbReference>
<dbReference type="Gene3D" id="3.30.1060.10">
    <property type="entry name" value="Peptide methionine sulphoxide reductase MsrA"/>
    <property type="match status" value="1"/>
</dbReference>
<comment type="function">
    <text evidence="5 10">Has an important function as a repair enzyme for proteins that have been inactivated by oxidation. Catalyzes the reversible oxidation-reduction of methionine sulfoxide in proteins to methionine.</text>
</comment>
<evidence type="ECO:0000256" key="3">
    <source>
        <dbReference type="ARBA" id="ARBA00023002"/>
    </source>
</evidence>
<keyword evidence="4" id="KW-0511">Multifunctional enzyme</keyword>
<evidence type="ECO:0000256" key="1">
    <source>
        <dbReference type="ARBA" id="ARBA00008076"/>
    </source>
</evidence>
<gene>
    <name evidence="11" type="primary">msrAB</name>
    <name evidence="10" type="synonym">msrA</name>
    <name evidence="9" type="synonym">msrB</name>
    <name evidence="11" type="ORF">N508_001603</name>
</gene>
<evidence type="ECO:0000256" key="9">
    <source>
        <dbReference type="HAMAP-Rule" id="MF_01400"/>
    </source>
</evidence>
<dbReference type="NCBIfam" id="TIGR00357">
    <property type="entry name" value="peptide-methionine (R)-S-oxide reductase MsrB"/>
    <property type="match status" value="1"/>
</dbReference>
<evidence type="ECO:0000256" key="5">
    <source>
        <dbReference type="ARBA" id="ARBA00024679"/>
    </source>
</evidence>
<comment type="similarity">
    <text evidence="10">Belongs to the MsrA Met sulfoxide reductase family.</text>
</comment>
<dbReference type="InterPro" id="IPR002569">
    <property type="entry name" value="Met_Sox_Rdtase_MsrA_dom"/>
</dbReference>
<evidence type="ECO:0000256" key="8">
    <source>
        <dbReference type="ARBA" id="ARBA00048782"/>
    </source>
</evidence>
<evidence type="ECO:0000256" key="4">
    <source>
        <dbReference type="ARBA" id="ARBA00023268"/>
    </source>
</evidence>
<organism evidence="11 12">
    <name type="scientific">Mucispirillum schaedleri ASF457</name>
    <dbReference type="NCBI Taxonomy" id="1379858"/>
    <lineage>
        <taxon>Bacteria</taxon>
        <taxon>Pseudomonadati</taxon>
        <taxon>Deferribacterota</taxon>
        <taxon>Deferribacteres</taxon>
        <taxon>Deferribacterales</taxon>
        <taxon>Mucispirillaceae</taxon>
        <taxon>Mucispirillum</taxon>
    </lineage>
</organism>
<dbReference type="Pfam" id="PF01641">
    <property type="entry name" value="SelR"/>
    <property type="match status" value="1"/>
</dbReference>
<evidence type="ECO:0000313" key="11">
    <source>
        <dbReference type="EMBL" id="USF24517.1"/>
    </source>
</evidence>
<evidence type="ECO:0000313" key="12">
    <source>
        <dbReference type="Proteomes" id="UP000017429"/>
    </source>
</evidence>
<dbReference type="Proteomes" id="UP000017429">
    <property type="component" value="Chromosome"/>
</dbReference>
<comment type="catalytic activity">
    <reaction evidence="6 10">
        <text>L-methionyl-[protein] + [thioredoxin]-disulfide + H2O = L-methionyl-(S)-S-oxide-[protein] + [thioredoxin]-dithiol</text>
        <dbReference type="Rhea" id="RHEA:14217"/>
        <dbReference type="Rhea" id="RHEA-COMP:10698"/>
        <dbReference type="Rhea" id="RHEA-COMP:10700"/>
        <dbReference type="Rhea" id="RHEA-COMP:12313"/>
        <dbReference type="Rhea" id="RHEA-COMP:12315"/>
        <dbReference type="ChEBI" id="CHEBI:15377"/>
        <dbReference type="ChEBI" id="CHEBI:16044"/>
        <dbReference type="ChEBI" id="CHEBI:29950"/>
        <dbReference type="ChEBI" id="CHEBI:44120"/>
        <dbReference type="ChEBI" id="CHEBI:50058"/>
        <dbReference type="EC" id="1.8.4.11"/>
    </reaction>
</comment>
<evidence type="ECO:0000256" key="10">
    <source>
        <dbReference type="HAMAP-Rule" id="MF_01401"/>
    </source>
</evidence>
<dbReference type="GO" id="GO:0030091">
    <property type="term" value="P:protein repair"/>
    <property type="evidence" value="ECO:0007669"/>
    <property type="project" value="InterPro"/>
</dbReference>
<comment type="catalytic activity">
    <reaction evidence="8 10">
        <text>[thioredoxin]-disulfide + L-methionine + H2O = L-methionine (S)-S-oxide + [thioredoxin]-dithiol</text>
        <dbReference type="Rhea" id="RHEA:19993"/>
        <dbReference type="Rhea" id="RHEA-COMP:10698"/>
        <dbReference type="Rhea" id="RHEA-COMP:10700"/>
        <dbReference type="ChEBI" id="CHEBI:15377"/>
        <dbReference type="ChEBI" id="CHEBI:29950"/>
        <dbReference type="ChEBI" id="CHEBI:50058"/>
        <dbReference type="ChEBI" id="CHEBI:57844"/>
        <dbReference type="ChEBI" id="CHEBI:58772"/>
        <dbReference type="EC" id="1.8.4.11"/>
    </reaction>
</comment>
<dbReference type="SUPFAM" id="SSF55068">
    <property type="entry name" value="Peptide methionine sulfoxide reductase"/>
    <property type="match status" value="1"/>
</dbReference>
<keyword evidence="12" id="KW-1185">Reference proteome</keyword>
<dbReference type="HAMAP" id="MF_01401">
    <property type="entry name" value="MsrA"/>
    <property type="match status" value="1"/>
</dbReference>
<dbReference type="GO" id="GO:0008113">
    <property type="term" value="F:peptide-methionine (S)-S-oxide reductase activity"/>
    <property type="evidence" value="ECO:0007669"/>
    <property type="project" value="UniProtKB-UniRule"/>
</dbReference>
<comment type="caution">
    <text evidence="9">Lacks conserved residue(s) required for the propagation of feature annotation.</text>
</comment>
<dbReference type="AlphaFoldDB" id="V2QC22"/>
<evidence type="ECO:0000256" key="6">
    <source>
        <dbReference type="ARBA" id="ARBA00047806"/>
    </source>
</evidence>
<dbReference type="InterPro" id="IPR028427">
    <property type="entry name" value="Met_Sox_Rdtase_MsrB"/>
</dbReference>
<comment type="catalytic activity">
    <reaction evidence="7 9">
        <text>L-methionyl-[protein] + [thioredoxin]-disulfide + H2O = L-methionyl-(R)-S-oxide-[protein] + [thioredoxin]-dithiol</text>
        <dbReference type="Rhea" id="RHEA:24164"/>
        <dbReference type="Rhea" id="RHEA-COMP:10698"/>
        <dbReference type="Rhea" id="RHEA-COMP:10700"/>
        <dbReference type="Rhea" id="RHEA-COMP:12313"/>
        <dbReference type="Rhea" id="RHEA-COMP:12314"/>
        <dbReference type="ChEBI" id="CHEBI:15377"/>
        <dbReference type="ChEBI" id="CHEBI:16044"/>
        <dbReference type="ChEBI" id="CHEBI:29950"/>
        <dbReference type="ChEBI" id="CHEBI:45764"/>
        <dbReference type="ChEBI" id="CHEBI:50058"/>
        <dbReference type="EC" id="1.8.4.12"/>
    </reaction>
</comment>
<reference evidence="11" key="3">
    <citation type="submission" date="2022-06" db="EMBL/GenBank/DDBJ databases">
        <title>Resources to Facilitate Use of the Altered Schaedler Flora (ASF) Mouse Model to Study Microbiome Function.</title>
        <authorList>
            <person name="Proctor A."/>
            <person name="Parvinroo S."/>
            <person name="Richie T."/>
            <person name="Jia X."/>
            <person name="Lee S.T.M."/>
            <person name="Karp P.D."/>
            <person name="Paley S."/>
            <person name="Kostic A.D."/>
            <person name="Pierre J.F."/>
            <person name="Wannemuehler M.J."/>
            <person name="Phillips G.J."/>
        </authorList>
    </citation>
    <scope>NUCLEOTIDE SEQUENCE</scope>
    <source>
        <strain evidence="11">ASF457</strain>
    </source>
</reference>
<dbReference type="InterPro" id="IPR002579">
    <property type="entry name" value="Met_Sox_Rdtase_MsrB_dom"/>
</dbReference>
<comment type="similarity">
    <text evidence="1">In the C-terminal section; belongs to the MsrB Met sulfoxide reductase family.</text>
</comment>
<dbReference type="EMBL" id="CP097562">
    <property type="protein sequence ID" value="USF24517.1"/>
    <property type="molecule type" value="Genomic_DNA"/>
</dbReference>
<dbReference type="KEGG" id="msch:N508_001603"/>
<dbReference type="Pfam" id="PF01625">
    <property type="entry name" value="PMSR"/>
    <property type="match status" value="1"/>
</dbReference>
<dbReference type="HAMAP" id="MF_01400">
    <property type="entry name" value="MsrB"/>
    <property type="match status" value="1"/>
</dbReference>
<dbReference type="PANTHER" id="PTHR10173">
    <property type="entry name" value="METHIONINE SULFOXIDE REDUCTASE"/>
    <property type="match status" value="1"/>
</dbReference>
<accession>V2QC22</accession>
<dbReference type="GO" id="GO:0006979">
    <property type="term" value="P:response to oxidative stress"/>
    <property type="evidence" value="ECO:0007669"/>
    <property type="project" value="InterPro"/>
</dbReference>
<protein>
    <recommendedName>
        <fullName evidence="9 10">Multifunctional fusion protein</fullName>
    </recommendedName>
    <domain>
        <recommendedName>
            <fullName evidence="10">Peptide methionine sulfoxide reductase MsrA</fullName>
            <shortName evidence="10">Protein-methionine-S-oxide reductase</shortName>
            <ecNumber evidence="10">1.8.4.11</ecNumber>
        </recommendedName>
        <alternativeName>
            <fullName evidence="10">Peptide-methionine (S)-S-oxide reductase</fullName>
            <shortName evidence="10">Peptide Met(O) reductase</shortName>
        </alternativeName>
    </domain>
    <domain>
        <recommendedName>
            <fullName evidence="9">Peptide methionine sulfoxide reductase MsrB</fullName>
            <ecNumber evidence="9">1.8.4.12</ecNumber>
        </recommendedName>
        <alternativeName>
            <fullName evidence="9">Peptide-methionine (R)-S-oxide reductase</fullName>
        </alternativeName>
    </domain>
</protein>
<dbReference type="OrthoDB" id="4174719at2"/>
<dbReference type="eggNOG" id="COG0229">
    <property type="taxonomic scope" value="Bacteria"/>
</dbReference>
<dbReference type="EC" id="1.8.4.12" evidence="9"/>
<dbReference type="PROSITE" id="PS51790">
    <property type="entry name" value="MSRB"/>
    <property type="match status" value="1"/>
</dbReference>
<comment type="similarity">
    <text evidence="2">In the N-terminal section; belongs to the MsrA Met sulfoxide reductase family.</text>
</comment>
<dbReference type="InterPro" id="IPR011057">
    <property type="entry name" value="Mss4-like_sf"/>
</dbReference>
<reference evidence="11" key="2">
    <citation type="submission" date="2022-05" db="EMBL/GenBank/DDBJ databases">
        <authorList>
            <person name="Proctor A.L."/>
            <person name="Phillips G.J."/>
            <person name="Wannemuehler M.J."/>
        </authorList>
    </citation>
    <scope>NUCLEOTIDE SEQUENCE</scope>
    <source>
        <strain evidence="11">ASF457</strain>
    </source>
</reference>
<evidence type="ECO:0000256" key="2">
    <source>
        <dbReference type="ARBA" id="ARBA00011017"/>
    </source>
</evidence>
<name>V2QC22_9BACT</name>
<dbReference type="FunFam" id="2.170.150.20:FF:000003">
    <property type="entry name" value="Peptide methionine sulfoxide reductase MsrB"/>
    <property type="match status" value="1"/>
</dbReference>
<comment type="similarity">
    <text evidence="9">Belongs to the MsrB Met sulfoxide reductase family.</text>
</comment>
<feature type="active site" description="Nucleophile" evidence="9">
    <location>
        <position position="345"/>
    </location>
</feature>
<dbReference type="Gene3D" id="2.170.150.20">
    <property type="entry name" value="Peptide methionine sulfoxide reductase"/>
    <property type="match status" value="1"/>
</dbReference>
<dbReference type="PANTHER" id="PTHR10173:SF59">
    <property type="entry name" value="PEPTIDE METHIONINE SULFOXIDE REDUCTASE MSRA_MSRB"/>
    <property type="match status" value="1"/>
</dbReference>
<dbReference type="eggNOG" id="COG0225">
    <property type="taxonomic scope" value="Bacteria"/>
</dbReference>